<proteinExistence type="predicted"/>
<evidence type="ECO:0000256" key="1">
    <source>
        <dbReference type="SAM" id="MobiDB-lite"/>
    </source>
</evidence>
<dbReference type="EMBL" id="CP034205">
    <property type="protein sequence ID" value="QBZ55139.1"/>
    <property type="molecule type" value="Genomic_DNA"/>
</dbReference>
<protein>
    <submittedName>
        <fullName evidence="2">Uncharacterized protein</fullName>
    </submittedName>
</protein>
<feature type="region of interest" description="Disordered" evidence="1">
    <location>
        <begin position="1"/>
        <end position="31"/>
    </location>
</feature>
<reference evidence="2 3" key="1">
    <citation type="journal article" date="2019" name="Mol. Biol. Evol.">
        <title>Blast fungal genomes show frequent chromosomal changes, gene gains and losses, and effector gene turnover.</title>
        <authorList>
            <person name="Gomez Luciano L.B."/>
            <person name="Jason Tsai I."/>
            <person name="Chuma I."/>
            <person name="Tosa Y."/>
            <person name="Chen Y.H."/>
            <person name="Li J.Y."/>
            <person name="Li M.Y."/>
            <person name="Jade Lu M.Y."/>
            <person name="Nakayashiki H."/>
            <person name="Li W.H."/>
        </authorList>
    </citation>
    <scope>NUCLEOTIDE SEQUENCE [LARGE SCALE GENOMIC DNA]</scope>
    <source>
        <strain evidence="2">MZ5-1-6</strain>
    </source>
</reference>
<sequence length="115" mass="12294">MVSDIWSSGSRHTGSPAPNCQLRTAQPNAEPPAETLGQVGLVFFSAPRPLGIGQSDERLQAGTSKSTTAPSLLNDSCRLAWRAIILGGRLVRVVQNEGVVSRYEVRYDAVLVAAF</sequence>
<gene>
    <name evidence="2" type="ORF">PoMZ_00031</name>
</gene>
<dbReference type="AlphaFoldDB" id="A0A4P7MYR8"/>
<accession>A0A4P7MYR8</accession>
<organism evidence="2 3">
    <name type="scientific">Pyricularia oryzae</name>
    <name type="common">Rice blast fungus</name>
    <name type="synonym">Magnaporthe oryzae</name>
    <dbReference type="NCBI Taxonomy" id="318829"/>
    <lineage>
        <taxon>Eukaryota</taxon>
        <taxon>Fungi</taxon>
        <taxon>Dikarya</taxon>
        <taxon>Ascomycota</taxon>
        <taxon>Pezizomycotina</taxon>
        <taxon>Sordariomycetes</taxon>
        <taxon>Sordariomycetidae</taxon>
        <taxon>Magnaporthales</taxon>
        <taxon>Pyriculariaceae</taxon>
        <taxon>Pyricularia</taxon>
    </lineage>
</organism>
<feature type="compositionally biased region" description="Polar residues" evidence="1">
    <location>
        <begin position="1"/>
        <end position="27"/>
    </location>
</feature>
<name>A0A4P7MYR8_PYROR</name>
<evidence type="ECO:0000313" key="2">
    <source>
        <dbReference type="EMBL" id="QBZ55139.1"/>
    </source>
</evidence>
<dbReference type="Proteomes" id="UP000294847">
    <property type="component" value="Chromosome 2"/>
</dbReference>
<evidence type="ECO:0000313" key="3">
    <source>
        <dbReference type="Proteomes" id="UP000294847"/>
    </source>
</evidence>